<protein>
    <submittedName>
        <fullName evidence="2">Uncharacterized protein</fullName>
    </submittedName>
</protein>
<reference evidence="2 3" key="1">
    <citation type="submission" date="2020-04" db="EMBL/GenBank/DDBJ databases">
        <authorList>
            <person name="De Canck E."/>
        </authorList>
    </citation>
    <scope>NUCLEOTIDE SEQUENCE [LARGE SCALE GENOMIC DNA]</scope>
    <source>
        <strain evidence="2 3">LMG 29660</strain>
    </source>
</reference>
<dbReference type="Proteomes" id="UP000494135">
    <property type="component" value="Unassembled WGS sequence"/>
</dbReference>
<organism evidence="2 3">
    <name type="scientific">Burkholderia puraquae</name>
    <dbReference type="NCBI Taxonomy" id="1904757"/>
    <lineage>
        <taxon>Bacteria</taxon>
        <taxon>Pseudomonadati</taxon>
        <taxon>Pseudomonadota</taxon>
        <taxon>Betaproteobacteria</taxon>
        <taxon>Burkholderiales</taxon>
        <taxon>Burkholderiaceae</taxon>
        <taxon>Burkholderia</taxon>
        <taxon>Burkholderia cepacia complex</taxon>
    </lineage>
</organism>
<name>A0A6J5DWJ9_9BURK</name>
<sequence>MAETTGPTARANRAASIDFPDEISPHTMWSNAASLDAVA</sequence>
<dbReference type="EMBL" id="CADIKG010000007">
    <property type="protein sequence ID" value="CAB3758670.1"/>
    <property type="molecule type" value="Genomic_DNA"/>
</dbReference>
<evidence type="ECO:0000313" key="3">
    <source>
        <dbReference type="Proteomes" id="UP000494135"/>
    </source>
</evidence>
<feature type="region of interest" description="Disordered" evidence="1">
    <location>
        <begin position="1"/>
        <end position="25"/>
    </location>
</feature>
<evidence type="ECO:0000313" key="2">
    <source>
        <dbReference type="EMBL" id="CAB3758670.1"/>
    </source>
</evidence>
<evidence type="ECO:0000256" key="1">
    <source>
        <dbReference type="SAM" id="MobiDB-lite"/>
    </source>
</evidence>
<proteinExistence type="predicted"/>
<accession>A0A6J5DWJ9</accession>
<gene>
    <name evidence="2" type="ORF">LMG29660_03503</name>
</gene>
<dbReference type="AlphaFoldDB" id="A0A6J5DWJ9"/>